<sequence>DRIKSVQDNVQVAGDSRPRSSTIERAIKLWDNAEDNRFGEDKVLQNKVPQMRLQLKTKGRDGGLIKASARSMNNIFRDELKYVDTIIDAEEKSSNLVRLSKFDKKGGTRSAIRSMVSKHRTNIELRYSKSKEMIYDSLPKNYRGELAPEHAFFKNVASGSTEGVANNLARDLKTKYKLKSKDIFVGYADGDFVIQVDSKALLEKQITQRIGDPNSAQVKDMMNVVKTRIRGLDKQATIQFRIPNMQGGL</sequence>
<evidence type="ECO:0000313" key="1">
    <source>
        <dbReference type="EMBL" id="GAG35794.1"/>
    </source>
</evidence>
<organism evidence="1">
    <name type="scientific">marine sediment metagenome</name>
    <dbReference type="NCBI Taxonomy" id="412755"/>
    <lineage>
        <taxon>unclassified sequences</taxon>
        <taxon>metagenomes</taxon>
        <taxon>ecological metagenomes</taxon>
    </lineage>
</organism>
<protein>
    <submittedName>
        <fullName evidence="1">Uncharacterized protein</fullName>
    </submittedName>
</protein>
<dbReference type="AlphaFoldDB" id="X0WXV8"/>
<feature type="non-terminal residue" evidence="1">
    <location>
        <position position="249"/>
    </location>
</feature>
<comment type="caution">
    <text evidence="1">The sequence shown here is derived from an EMBL/GenBank/DDBJ whole genome shotgun (WGS) entry which is preliminary data.</text>
</comment>
<feature type="non-terminal residue" evidence="1">
    <location>
        <position position="1"/>
    </location>
</feature>
<reference evidence="1" key="1">
    <citation type="journal article" date="2014" name="Front. Microbiol.">
        <title>High frequency of phylogenetically diverse reductive dehalogenase-homologous genes in deep subseafloor sedimentary metagenomes.</title>
        <authorList>
            <person name="Kawai M."/>
            <person name="Futagami T."/>
            <person name="Toyoda A."/>
            <person name="Takaki Y."/>
            <person name="Nishi S."/>
            <person name="Hori S."/>
            <person name="Arai W."/>
            <person name="Tsubouchi T."/>
            <person name="Morono Y."/>
            <person name="Uchiyama I."/>
            <person name="Ito T."/>
            <person name="Fujiyama A."/>
            <person name="Inagaki F."/>
            <person name="Takami H."/>
        </authorList>
    </citation>
    <scope>NUCLEOTIDE SEQUENCE</scope>
    <source>
        <strain evidence="1">Expedition CK06-06</strain>
    </source>
</reference>
<dbReference type="EMBL" id="BARS01044401">
    <property type="protein sequence ID" value="GAG35794.1"/>
    <property type="molecule type" value="Genomic_DNA"/>
</dbReference>
<gene>
    <name evidence="1" type="ORF">S01H1_67089</name>
</gene>
<accession>X0WXV8</accession>
<proteinExistence type="predicted"/>
<name>X0WXV8_9ZZZZ</name>